<reference evidence="2 3" key="1">
    <citation type="submission" date="2024-04" db="EMBL/GenBank/DDBJ databases">
        <authorList>
            <person name="Fracassetti M."/>
        </authorList>
    </citation>
    <scope>NUCLEOTIDE SEQUENCE [LARGE SCALE GENOMIC DNA]</scope>
</reference>
<evidence type="ECO:0000313" key="2">
    <source>
        <dbReference type="EMBL" id="CAL1380654.1"/>
    </source>
</evidence>
<feature type="compositionally biased region" description="Polar residues" evidence="1">
    <location>
        <begin position="1"/>
        <end position="14"/>
    </location>
</feature>
<dbReference type="Proteomes" id="UP001497516">
    <property type="component" value="Chromosome 4"/>
</dbReference>
<evidence type="ECO:0000256" key="1">
    <source>
        <dbReference type="SAM" id="MobiDB-lite"/>
    </source>
</evidence>
<keyword evidence="3" id="KW-1185">Reference proteome</keyword>
<feature type="region of interest" description="Disordered" evidence="1">
    <location>
        <begin position="71"/>
        <end position="140"/>
    </location>
</feature>
<feature type="compositionally biased region" description="Basic and acidic residues" evidence="1">
    <location>
        <begin position="31"/>
        <end position="54"/>
    </location>
</feature>
<accession>A0AAV2E4B5</accession>
<name>A0AAV2E4B5_9ROSI</name>
<sequence length="140" mass="16224">MPSSNQSRMSQGSDGSLMGLGYQSTPQTDLNDTKETKKLHHSSEKLHPSSEKLHHSLYLALLDATYRRRLRRKKRGAAESSESYTAQLMEVGGDLKERHASRAEYEQRRMEFQEQKSKRDQEKWELEKKREGSNTISEQP</sequence>
<feature type="region of interest" description="Disordered" evidence="1">
    <location>
        <begin position="1"/>
        <end position="55"/>
    </location>
</feature>
<dbReference type="AlphaFoldDB" id="A0AAV2E4B5"/>
<feature type="compositionally biased region" description="Basic and acidic residues" evidence="1">
    <location>
        <begin position="93"/>
        <end position="132"/>
    </location>
</feature>
<proteinExistence type="predicted"/>
<dbReference type="EMBL" id="OZ034817">
    <property type="protein sequence ID" value="CAL1380654.1"/>
    <property type="molecule type" value="Genomic_DNA"/>
</dbReference>
<protein>
    <submittedName>
        <fullName evidence="2">Uncharacterized protein</fullName>
    </submittedName>
</protein>
<evidence type="ECO:0000313" key="3">
    <source>
        <dbReference type="Proteomes" id="UP001497516"/>
    </source>
</evidence>
<gene>
    <name evidence="2" type="ORF">LTRI10_LOCUS22084</name>
</gene>
<organism evidence="2 3">
    <name type="scientific">Linum trigynum</name>
    <dbReference type="NCBI Taxonomy" id="586398"/>
    <lineage>
        <taxon>Eukaryota</taxon>
        <taxon>Viridiplantae</taxon>
        <taxon>Streptophyta</taxon>
        <taxon>Embryophyta</taxon>
        <taxon>Tracheophyta</taxon>
        <taxon>Spermatophyta</taxon>
        <taxon>Magnoliopsida</taxon>
        <taxon>eudicotyledons</taxon>
        <taxon>Gunneridae</taxon>
        <taxon>Pentapetalae</taxon>
        <taxon>rosids</taxon>
        <taxon>fabids</taxon>
        <taxon>Malpighiales</taxon>
        <taxon>Linaceae</taxon>
        <taxon>Linum</taxon>
    </lineage>
</organism>